<keyword evidence="4" id="KW-0732">Signal</keyword>
<gene>
    <name evidence="6" type="ORF">TL16_g02332</name>
</gene>
<evidence type="ECO:0000256" key="1">
    <source>
        <dbReference type="ARBA" id="ARBA00022679"/>
    </source>
</evidence>
<proteinExistence type="predicted"/>
<evidence type="ECO:0000256" key="2">
    <source>
        <dbReference type="ARBA" id="ARBA00022726"/>
    </source>
</evidence>
<dbReference type="SUPFAM" id="SSF53271">
    <property type="entry name" value="PRTase-like"/>
    <property type="match status" value="1"/>
</dbReference>
<dbReference type="Proteomes" id="UP001162640">
    <property type="component" value="Unassembled WGS sequence"/>
</dbReference>
<accession>A0A9W6ZWN5</accession>
<feature type="region of interest" description="Disordered" evidence="3">
    <location>
        <begin position="88"/>
        <end position="149"/>
    </location>
</feature>
<evidence type="ECO:0000256" key="3">
    <source>
        <dbReference type="SAM" id="MobiDB-lite"/>
    </source>
</evidence>
<dbReference type="CDD" id="cd06223">
    <property type="entry name" value="PRTases_typeI"/>
    <property type="match status" value="1"/>
</dbReference>
<dbReference type="InterPro" id="IPR000836">
    <property type="entry name" value="PRTase_dom"/>
</dbReference>
<protein>
    <recommendedName>
        <fullName evidence="5">Phosphoribosyltransferase domain-containing protein</fullName>
    </recommendedName>
</protein>
<dbReference type="GO" id="GO:0006166">
    <property type="term" value="P:purine ribonucleoside salvage"/>
    <property type="evidence" value="ECO:0007669"/>
    <property type="project" value="UniProtKB-KW"/>
</dbReference>
<dbReference type="EMBL" id="BLQM01000056">
    <property type="protein sequence ID" value="GMH57250.1"/>
    <property type="molecule type" value="Genomic_DNA"/>
</dbReference>
<dbReference type="PANTHER" id="PTHR43864">
    <property type="entry name" value="HYPOXANTHINE/GUANINE PHOSPHORIBOSYLTRANSFERASE"/>
    <property type="match status" value="1"/>
</dbReference>
<dbReference type="AlphaFoldDB" id="A0A9W6ZWN5"/>
<dbReference type="InterPro" id="IPR029057">
    <property type="entry name" value="PRTase-like"/>
</dbReference>
<dbReference type="InterPro" id="IPR050118">
    <property type="entry name" value="Pur/Pyrimidine_PRTase"/>
</dbReference>
<feature type="signal peptide" evidence="4">
    <location>
        <begin position="1"/>
        <end position="20"/>
    </location>
</feature>
<feature type="compositionally biased region" description="Polar residues" evidence="3">
    <location>
        <begin position="95"/>
        <end position="138"/>
    </location>
</feature>
<dbReference type="GO" id="GO:0016740">
    <property type="term" value="F:transferase activity"/>
    <property type="evidence" value="ECO:0007669"/>
    <property type="project" value="UniProtKB-KW"/>
</dbReference>
<keyword evidence="1" id="KW-0808">Transferase</keyword>
<feature type="domain" description="Phosphoribosyltransferase" evidence="5">
    <location>
        <begin position="471"/>
        <end position="601"/>
    </location>
</feature>
<keyword evidence="2" id="KW-0660">Purine salvage</keyword>
<comment type="caution">
    <text evidence="6">The sequence shown here is derived from an EMBL/GenBank/DDBJ whole genome shotgun (WGS) entry which is preliminary data.</text>
</comment>
<feature type="region of interest" description="Disordered" evidence="3">
    <location>
        <begin position="163"/>
        <end position="207"/>
    </location>
</feature>
<reference evidence="7" key="1">
    <citation type="journal article" date="2023" name="Commun. Biol.">
        <title>Genome analysis of Parmales, the sister group of diatoms, reveals the evolutionary specialization of diatoms from phago-mixotrophs to photoautotrophs.</title>
        <authorList>
            <person name="Ban H."/>
            <person name="Sato S."/>
            <person name="Yoshikawa S."/>
            <person name="Yamada K."/>
            <person name="Nakamura Y."/>
            <person name="Ichinomiya M."/>
            <person name="Sato N."/>
            <person name="Blanc-Mathieu R."/>
            <person name="Endo H."/>
            <person name="Kuwata A."/>
            <person name="Ogata H."/>
        </authorList>
    </citation>
    <scope>NUCLEOTIDE SEQUENCE [LARGE SCALE GENOMIC DNA]</scope>
</reference>
<feature type="chain" id="PRO_5040793814" description="Phosphoribosyltransferase domain-containing protein" evidence="4">
    <location>
        <begin position="21"/>
        <end position="699"/>
    </location>
</feature>
<name>A0A9W6ZWN5_9STRA</name>
<evidence type="ECO:0000259" key="5">
    <source>
        <dbReference type="Pfam" id="PF00156"/>
    </source>
</evidence>
<evidence type="ECO:0000256" key="4">
    <source>
        <dbReference type="SAM" id="SignalP"/>
    </source>
</evidence>
<sequence>MHPTPTLLLLFLLNLHLSTSFLPPPSLSLPSLHLHRASSSLPGRKPKRDPISNIDDVIDWFDSSSDLDDVKNSMNLMRKAYEGGKEEEFEEWKSASAQPQPTSPKTWSYDDTNDNNPPLRQNKANKNSNRQGTRQSFTNPNSPSPNSADSIKILQEFDFAQVKTRSKPSQQQPPPTFDADDLFSSNDESASDDDTNTSANPPPISSDTLSYLNKAQVTAFRSQLPRALEGYTSTLVSSVDVSSLMNLRGVFGSYGCEVIQNFADFLVPQYDNEITIEQLAEEKARLIYEKMGLPVVTSQTSVRIESAEPKEYEEAELMGLSKEEMKRINTERRFNDLSPSINNLVQILSQFSSPSRMVEFSTVVCYYDGEMTLFDYGTVEVDLKFFKLERAYISNSHAISGIGKTLAALNEWSYQGWLETAKESINDNKFTGASKLRSRVLKDARVLPNDIIDVSKFMDSQVDVSLMDECAEELASRYTDLKPTKVLTVATTGLVIAIPICRYLSVPCVYARKQRNVVMAEAYHAAYSSKTVGANRELLVSKSHLDAEDRVLIVDDFLSSGSSQEALLRIVSDAGAQVIGVAVLVEKQYDRGRKSLSGYNVKVESLVSVKNVKEGTITLEGEGDNEERGGKIENGVLNRTCDAWTKPMMTLYMWNWRVNCDMDKNRELLGKYVLKCTELKPSHVFAAWKKWAFWCKNRR</sequence>
<dbReference type="PANTHER" id="PTHR43864:SF1">
    <property type="entry name" value="XANTHINE PHOSPHORIBOSYLTRANSFERASE"/>
    <property type="match status" value="1"/>
</dbReference>
<dbReference type="Pfam" id="PF00156">
    <property type="entry name" value="Pribosyltran"/>
    <property type="match status" value="1"/>
</dbReference>
<organism evidence="6 7">
    <name type="scientific">Triparma laevis f. inornata</name>
    <dbReference type="NCBI Taxonomy" id="1714386"/>
    <lineage>
        <taxon>Eukaryota</taxon>
        <taxon>Sar</taxon>
        <taxon>Stramenopiles</taxon>
        <taxon>Ochrophyta</taxon>
        <taxon>Bolidophyceae</taxon>
        <taxon>Parmales</taxon>
        <taxon>Triparmaceae</taxon>
        <taxon>Triparma</taxon>
    </lineage>
</organism>
<evidence type="ECO:0000313" key="6">
    <source>
        <dbReference type="EMBL" id="GMH57250.1"/>
    </source>
</evidence>
<evidence type="ECO:0000313" key="7">
    <source>
        <dbReference type="Proteomes" id="UP001162640"/>
    </source>
</evidence>
<dbReference type="Gene3D" id="3.40.50.2020">
    <property type="match status" value="1"/>
</dbReference>